<accession>A0A139I175</accession>
<keyword evidence="2" id="KW-0812">Transmembrane</keyword>
<keyword evidence="4" id="KW-1185">Reference proteome</keyword>
<comment type="caution">
    <text evidence="3">The sequence shown here is derived from an EMBL/GenBank/DDBJ whole genome shotgun (WGS) entry which is preliminary data.</text>
</comment>
<evidence type="ECO:0000256" key="2">
    <source>
        <dbReference type="SAM" id="Phobius"/>
    </source>
</evidence>
<proteinExistence type="predicted"/>
<keyword evidence="2" id="KW-0472">Membrane</keyword>
<name>A0A139I175_9PEZI</name>
<dbReference type="AlphaFoldDB" id="A0A139I175"/>
<dbReference type="OrthoDB" id="10331687at2759"/>
<feature type="region of interest" description="Disordered" evidence="1">
    <location>
        <begin position="1"/>
        <end position="42"/>
    </location>
</feature>
<reference evidence="3 4" key="1">
    <citation type="submission" date="2015-07" db="EMBL/GenBank/DDBJ databases">
        <title>Comparative genomics of the Sigatoka disease complex on banana suggests a link between parallel evolutionary changes in Pseudocercospora fijiensis and Pseudocercospora eumusae and increased virulence on the banana host.</title>
        <authorList>
            <person name="Chang T.-C."/>
            <person name="Salvucci A."/>
            <person name="Crous P.W."/>
            <person name="Stergiopoulos I."/>
        </authorList>
    </citation>
    <scope>NUCLEOTIDE SEQUENCE [LARGE SCALE GENOMIC DNA]</scope>
    <source>
        <strain evidence="3 4">CBS 116634</strain>
    </source>
</reference>
<feature type="compositionally biased region" description="Polar residues" evidence="1">
    <location>
        <begin position="68"/>
        <end position="77"/>
    </location>
</feature>
<sequence length="722" mass="80570">MAPTLRPLAHRRPNTSHINHDPYPRHARMPQQPSPKGLVPLSTPFRLDRLSPLLSCQPRPAEHPAHRSSLTPRSRYSTPIADSAYMSRRSAETEVSESEETEEKLEEEEEEEEKEKERGCPWWCACLLLLLGAILALGLWRVLAVVKPRSWQPPKHPQSNPMDQCFRAQVDMADAPRLLPRGLRAPLSAMLVTLARDPDSASAWLQSAPMPFAPPVLPDSPEYIKLQGTRNRMHKSILSEYGHGFHPDVSPLIAWWKRLQAPAIMTTPSAGQVAAVERLGPSRLRRWACTWLPNDLTDQYLHLPCAAQAYADSPLKALDVLLNMTTLARNSCTPGKQSAADPMAVAQTMAAAESVQQLVLEQVGRIAERESNILHYELEDSNRVSWTDPTLHAAPWYPLGKGSRNGVSWNTMLSSTPQISSTAVPSESSERELNALAAVFAEATWFQLTGAIIQVINDLVTAECRQISSHATRIEEEGVEELVAAFRRPNASLSSSQLHQLAMSLLRLGLKVLIEEEQPPQADAKYYTLLEPLIDENGVFNEHLYSGAEDEWTFDDDGFPIKRTWRGHGDDAESRYSRTALEKMWKGVVLGFGRNWGKERTSSQPETWQTCLRDIAGTASFHRDGPLIANADGDIGLGQRLAHEAVWTFWHTGASPLWFTNAHRAKDNGNGGGVTKFDHENPDSWSSEGKLYREDLRVSSQAGVFMKASDVDMDLVWAWGRQ</sequence>
<dbReference type="Proteomes" id="UP000073492">
    <property type="component" value="Unassembled WGS sequence"/>
</dbReference>
<protein>
    <submittedName>
        <fullName evidence="3">Uncharacterized protein</fullName>
    </submittedName>
</protein>
<dbReference type="EMBL" id="LFZO01000459">
    <property type="protein sequence ID" value="KXT08332.1"/>
    <property type="molecule type" value="Genomic_DNA"/>
</dbReference>
<evidence type="ECO:0000313" key="4">
    <source>
        <dbReference type="Proteomes" id="UP000073492"/>
    </source>
</evidence>
<evidence type="ECO:0000256" key="1">
    <source>
        <dbReference type="SAM" id="MobiDB-lite"/>
    </source>
</evidence>
<organism evidence="3 4">
    <name type="scientific">Pseudocercospora musae</name>
    <dbReference type="NCBI Taxonomy" id="113226"/>
    <lineage>
        <taxon>Eukaryota</taxon>
        <taxon>Fungi</taxon>
        <taxon>Dikarya</taxon>
        <taxon>Ascomycota</taxon>
        <taxon>Pezizomycotina</taxon>
        <taxon>Dothideomycetes</taxon>
        <taxon>Dothideomycetidae</taxon>
        <taxon>Mycosphaerellales</taxon>
        <taxon>Mycosphaerellaceae</taxon>
        <taxon>Pseudocercospora</taxon>
    </lineage>
</organism>
<evidence type="ECO:0000313" key="3">
    <source>
        <dbReference type="EMBL" id="KXT08332.1"/>
    </source>
</evidence>
<feature type="transmembrane region" description="Helical" evidence="2">
    <location>
        <begin position="122"/>
        <end position="143"/>
    </location>
</feature>
<feature type="compositionally biased region" description="Acidic residues" evidence="1">
    <location>
        <begin position="94"/>
        <end position="114"/>
    </location>
</feature>
<feature type="region of interest" description="Disordered" evidence="1">
    <location>
        <begin position="55"/>
        <end position="114"/>
    </location>
</feature>
<keyword evidence="2" id="KW-1133">Transmembrane helix</keyword>
<gene>
    <name evidence="3" type="ORF">AC579_173</name>
</gene>